<dbReference type="GO" id="GO:0010087">
    <property type="term" value="P:phloem or xylem histogenesis"/>
    <property type="evidence" value="ECO:0007669"/>
    <property type="project" value="TreeGrafter"/>
</dbReference>
<protein>
    <submittedName>
        <fullName evidence="1">Uncharacterized protein</fullName>
    </submittedName>
</protein>
<dbReference type="EMBL" id="CP093344">
    <property type="protein sequence ID" value="WOG86288.1"/>
    <property type="molecule type" value="Genomic_DNA"/>
</dbReference>
<dbReference type="PANTHER" id="PTHR31351">
    <property type="entry name" value="EXPRESSED PROTEIN"/>
    <property type="match status" value="1"/>
</dbReference>
<dbReference type="KEGG" id="dcr:108210289"/>
<organism evidence="1 2">
    <name type="scientific">Daucus carota subsp. sativus</name>
    <name type="common">Carrot</name>
    <dbReference type="NCBI Taxonomy" id="79200"/>
    <lineage>
        <taxon>Eukaryota</taxon>
        <taxon>Viridiplantae</taxon>
        <taxon>Streptophyta</taxon>
        <taxon>Embryophyta</taxon>
        <taxon>Tracheophyta</taxon>
        <taxon>Spermatophyta</taxon>
        <taxon>Magnoliopsida</taxon>
        <taxon>eudicotyledons</taxon>
        <taxon>Gunneridae</taxon>
        <taxon>Pentapetalae</taxon>
        <taxon>asterids</taxon>
        <taxon>campanulids</taxon>
        <taxon>Apiales</taxon>
        <taxon>Apiaceae</taxon>
        <taxon>Apioideae</taxon>
        <taxon>Scandiceae</taxon>
        <taxon>Daucinae</taxon>
        <taxon>Daucus</taxon>
        <taxon>Daucus sect. Daucus</taxon>
    </lineage>
</organism>
<reference evidence="1" key="1">
    <citation type="journal article" date="2016" name="Nat. Genet.">
        <title>A high-quality carrot genome assembly provides new insights into carotenoid accumulation and asterid genome evolution.</title>
        <authorList>
            <person name="Iorizzo M."/>
            <person name="Ellison S."/>
            <person name="Senalik D."/>
            <person name="Zeng P."/>
            <person name="Satapoomin P."/>
            <person name="Huang J."/>
            <person name="Bowman M."/>
            <person name="Iovene M."/>
            <person name="Sanseverino W."/>
            <person name="Cavagnaro P."/>
            <person name="Yildiz M."/>
            <person name="Macko-Podgorni A."/>
            <person name="Moranska E."/>
            <person name="Grzebelus E."/>
            <person name="Grzebelus D."/>
            <person name="Ashrafi H."/>
            <person name="Zheng Z."/>
            <person name="Cheng S."/>
            <person name="Spooner D."/>
            <person name="Van Deynze A."/>
            <person name="Simon P."/>
        </authorList>
    </citation>
    <scope>NUCLEOTIDE SEQUENCE</scope>
    <source>
        <tissue evidence="1">Leaf</tissue>
    </source>
</reference>
<dbReference type="PANTHER" id="PTHR31351:SF24">
    <property type="entry name" value="VAN3-BINDING PROTEIN-LIKE"/>
    <property type="match status" value="1"/>
</dbReference>
<accession>A0A161Y4C5</accession>
<keyword evidence="2" id="KW-1185">Reference proteome</keyword>
<gene>
    <name evidence="1" type="ORF">DCAR_0205489</name>
</gene>
<name>A0A161Y4C5_DAUCS</name>
<dbReference type="InterPro" id="IPR013666">
    <property type="entry name" value="PH_pln"/>
</dbReference>
<dbReference type="OMA" id="HQHTIGR"/>
<dbReference type="AlphaFoldDB" id="A0A161Y4C5"/>
<dbReference type="Gramene" id="KZN04127">
    <property type="protein sequence ID" value="KZN04127"/>
    <property type="gene ID" value="DCAR_004964"/>
</dbReference>
<proteinExistence type="predicted"/>
<evidence type="ECO:0000313" key="1">
    <source>
        <dbReference type="EMBL" id="WOG86288.1"/>
    </source>
</evidence>
<dbReference type="GO" id="GO:0010305">
    <property type="term" value="P:leaf vascular tissue pattern formation"/>
    <property type="evidence" value="ECO:0007669"/>
    <property type="project" value="TreeGrafter"/>
</dbReference>
<dbReference type="InterPro" id="IPR040269">
    <property type="entry name" value="VAB"/>
</dbReference>
<dbReference type="OrthoDB" id="1897931at2759"/>
<dbReference type="Proteomes" id="UP000077755">
    <property type="component" value="Chromosome 2"/>
</dbReference>
<dbReference type="GO" id="GO:0009734">
    <property type="term" value="P:auxin-activated signaling pathway"/>
    <property type="evidence" value="ECO:0007669"/>
    <property type="project" value="TreeGrafter"/>
</dbReference>
<reference evidence="1" key="2">
    <citation type="submission" date="2022-03" db="EMBL/GenBank/DDBJ databases">
        <title>Draft title - Genomic analysis of global carrot germplasm unveils the trajectory of domestication and the origin of high carotenoid orange carrot.</title>
        <authorList>
            <person name="Iorizzo M."/>
            <person name="Ellison S."/>
            <person name="Senalik D."/>
            <person name="Macko-Podgorni A."/>
            <person name="Grzebelus D."/>
            <person name="Bostan H."/>
            <person name="Rolling W."/>
            <person name="Curaba J."/>
            <person name="Simon P."/>
        </authorList>
    </citation>
    <scope>NUCLEOTIDE SEQUENCE</scope>
    <source>
        <tissue evidence="1">Leaf</tissue>
    </source>
</reference>
<dbReference type="InterPro" id="IPR008546">
    <property type="entry name" value="VAN3-bd-like_auxin_canal"/>
</dbReference>
<dbReference type="Pfam" id="PF05703">
    <property type="entry name" value="Auxin_canalis"/>
    <property type="match status" value="2"/>
</dbReference>
<sequence>MEGDHLMGWNKNSSEGGESEEPKVTVPETPKEPLDFLSRSWSLSATEISKALAHKNISKQFVVTNNSPPRVPEPVIAPHMKANIMNVVNAPKPRTIGRWFHKREMSSTVKKKEKARIDNAHLHSATSVAGVAAALAAVAANKNAKESGSKMSSSLASATELLASYCIELAESAGADHDTVASVVKSSIDIRSPSDLLTLTAAAATALRGEAALKARAPKEGKKTAAISPYDRNVPEARVIDDLGDESQGRDPPCIGDLLQHTCKGVFRWKHVSIYINKKYEVTIKLKSKHVGGAFSKKNKCVVYGICDETTAWPFKKERENVETHFGVKTAKGLLEFKCKNKIHKQRWVDGIQNLLCRTINTHEAQQSLSFLNIK</sequence>
<dbReference type="Pfam" id="PF08458">
    <property type="entry name" value="PH_2"/>
    <property type="match status" value="1"/>
</dbReference>
<evidence type="ECO:0000313" key="2">
    <source>
        <dbReference type="Proteomes" id="UP000077755"/>
    </source>
</evidence>